<accession>A0A939SBV0</accession>
<dbReference type="InterPro" id="IPR018476">
    <property type="entry name" value="GlyceroP-diester-Pdiesterase_M"/>
</dbReference>
<keyword evidence="4" id="KW-1185">Reference proteome</keyword>
<dbReference type="PROSITE" id="PS51704">
    <property type="entry name" value="GP_PDE"/>
    <property type="match status" value="1"/>
</dbReference>
<dbReference type="PANTHER" id="PTHR46211:SF8">
    <property type="entry name" value="PHOSPHODIESTERASE"/>
    <property type="match status" value="1"/>
</dbReference>
<evidence type="ECO:0000256" key="1">
    <source>
        <dbReference type="SAM" id="Phobius"/>
    </source>
</evidence>
<feature type="transmembrane region" description="Helical" evidence="1">
    <location>
        <begin position="74"/>
        <end position="106"/>
    </location>
</feature>
<dbReference type="EMBL" id="JAGDYM010000007">
    <property type="protein sequence ID" value="MBO1901723.1"/>
    <property type="molecule type" value="Genomic_DNA"/>
</dbReference>
<dbReference type="GO" id="GO:0006629">
    <property type="term" value="P:lipid metabolic process"/>
    <property type="evidence" value="ECO:0007669"/>
    <property type="project" value="InterPro"/>
</dbReference>
<dbReference type="InterPro" id="IPR030395">
    <property type="entry name" value="GP_PDE_dom"/>
</dbReference>
<dbReference type="Pfam" id="PF03009">
    <property type="entry name" value="GDPD"/>
    <property type="match status" value="1"/>
</dbReference>
<feature type="transmembrane region" description="Helical" evidence="1">
    <location>
        <begin position="179"/>
        <end position="206"/>
    </location>
</feature>
<dbReference type="SUPFAM" id="SSF51695">
    <property type="entry name" value="PLC-like phosphodiesterases"/>
    <property type="match status" value="1"/>
</dbReference>
<dbReference type="Gene3D" id="3.20.20.190">
    <property type="entry name" value="Phosphatidylinositol (PI) phosphodiesterase"/>
    <property type="match status" value="1"/>
</dbReference>
<feature type="domain" description="GP-PDE" evidence="2">
    <location>
        <begin position="359"/>
        <end position="592"/>
    </location>
</feature>
<keyword evidence="1" id="KW-0472">Membrane</keyword>
<dbReference type="AlphaFoldDB" id="A0A939SBV0"/>
<protein>
    <submittedName>
        <fullName evidence="3">Glycerophosphoryl diester phosphodiesterase membrane domain-containing protein</fullName>
    </submittedName>
</protein>
<proteinExistence type="predicted"/>
<feature type="transmembrane region" description="Helical" evidence="1">
    <location>
        <begin position="227"/>
        <end position="250"/>
    </location>
</feature>
<feature type="transmembrane region" description="Helical" evidence="1">
    <location>
        <begin position="270"/>
        <end position="300"/>
    </location>
</feature>
<sequence>MSAVGTARFWATWGALLREGWAAVRAGGARLIGVLFAFQAISLLLAFPLIGWLFRQALRADGMTAVDLGALRPGGGVTITLGLLILISLLVFWLVALQFAVLVLLLSRLRRGVELAATDVLRDLGRVARKLLRPSSAPLVLYLFVLLPLTGFGFTTVFAQGIAVPPFVSGELMKSPTTAALLTAVFVALALLNVRLALTVPVFVLTEANGGRAMLASWRLTGFRASGALVGAVLTVMLLAALATLALVAATVLPTALSDELVPSASPVVAAFSLGAAQVLGSLLTSLVTAAVAAMLVVLLDRRSAAARLAFAPHATGGRTRLGGRSAALLVTGSVVLASLLLGAVDIPVMRKLAEQPQALVLAHRGFDGDGGPGGVENTIGGLEAAAEVGADLVEMDVMQTRDGRFIVMHDASLSRLAGIDAMVKDLAFDELVGTRVRDSAGNEGTIPGLADYVTRAGELGMPLLIEIKLGGADTPDHVSRLVGELEDLGALDDHIYHSLDPGSVSDLKRLRPDLTVGYTMAFAGAGAPDTPADFIVVEEWSASQDLQDAAGGEGLGFMVWTVDEETTMRELLRRGVDGLITDRPGAALDARASMQHETGLSNTLIDALTSFVVVF</sequence>
<keyword evidence="1" id="KW-1133">Transmembrane helix</keyword>
<feature type="transmembrane region" description="Helical" evidence="1">
    <location>
        <begin position="139"/>
        <end position="159"/>
    </location>
</feature>
<gene>
    <name evidence="3" type="ORF">J4H92_07115</name>
</gene>
<keyword evidence="1" id="KW-0812">Transmembrane</keyword>
<comment type="caution">
    <text evidence="3">The sequence shown here is derived from an EMBL/GenBank/DDBJ whole genome shotgun (WGS) entry which is preliminary data.</text>
</comment>
<reference evidence="3" key="1">
    <citation type="submission" date="2021-03" db="EMBL/GenBank/DDBJ databases">
        <title>Leucobacter chromiisoli sp. nov., isolated from chromium-containing soil of chemical plant.</title>
        <authorList>
            <person name="Xu Z."/>
        </authorList>
    </citation>
    <scope>NUCLEOTIDE SEQUENCE</scope>
    <source>
        <strain evidence="3">S27</strain>
    </source>
</reference>
<evidence type="ECO:0000313" key="3">
    <source>
        <dbReference type="EMBL" id="MBO1901723.1"/>
    </source>
</evidence>
<dbReference type="InterPro" id="IPR017946">
    <property type="entry name" value="PLC-like_Pdiesterase_TIM-brl"/>
</dbReference>
<feature type="transmembrane region" description="Helical" evidence="1">
    <location>
        <begin position="31"/>
        <end position="54"/>
    </location>
</feature>
<organism evidence="3 4">
    <name type="scientific">Leucobacter weissii</name>
    <dbReference type="NCBI Taxonomy" id="1983706"/>
    <lineage>
        <taxon>Bacteria</taxon>
        <taxon>Bacillati</taxon>
        <taxon>Actinomycetota</taxon>
        <taxon>Actinomycetes</taxon>
        <taxon>Micrococcales</taxon>
        <taxon>Microbacteriaceae</taxon>
        <taxon>Leucobacter</taxon>
    </lineage>
</organism>
<dbReference type="Pfam" id="PF10110">
    <property type="entry name" value="GPDPase_memb"/>
    <property type="match status" value="1"/>
</dbReference>
<evidence type="ECO:0000313" key="4">
    <source>
        <dbReference type="Proteomes" id="UP000664382"/>
    </source>
</evidence>
<dbReference type="Proteomes" id="UP000664382">
    <property type="component" value="Unassembled WGS sequence"/>
</dbReference>
<dbReference type="PANTHER" id="PTHR46211">
    <property type="entry name" value="GLYCEROPHOSPHORYL DIESTER PHOSPHODIESTERASE"/>
    <property type="match status" value="1"/>
</dbReference>
<dbReference type="GO" id="GO:0008081">
    <property type="term" value="F:phosphoric diester hydrolase activity"/>
    <property type="evidence" value="ECO:0007669"/>
    <property type="project" value="InterPro"/>
</dbReference>
<feature type="transmembrane region" description="Helical" evidence="1">
    <location>
        <begin position="327"/>
        <end position="345"/>
    </location>
</feature>
<name>A0A939SBV0_9MICO</name>
<dbReference type="RefSeq" id="WP_208097479.1">
    <property type="nucleotide sequence ID" value="NZ_JAGDYM010000007.1"/>
</dbReference>
<evidence type="ECO:0000259" key="2">
    <source>
        <dbReference type="PROSITE" id="PS51704"/>
    </source>
</evidence>